<feature type="transmembrane region" description="Helical" evidence="1">
    <location>
        <begin position="106"/>
        <end position="132"/>
    </location>
</feature>
<dbReference type="AlphaFoldDB" id="A0A840CH68"/>
<comment type="caution">
    <text evidence="2">The sequence shown here is derived from an EMBL/GenBank/DDBJ whole genome shotgun (WGS) entry which is preliminary data.</text>
</comment>
<keyword evidence="1" id="KW-0472">Membrane</keyword>
<feature type="transmembrane region" description="Helical" evidence="1">
    <location>
        <begin position="196"/>
        <end position="213"/>
    </location>
</feature>
<organism evidence="2 3">
    <name type="scientific">Dysgonomonas hofstadii</name>
    <dbReference type="NCBI Taxonomy" id="637886"/>
    <lineage>
        <taxon>Bacteria</taxon>
        <taxon>Pseudomonadati</taxon>
        <taxon>Bacteroidota</taxon>
        <taxon>Bacteroidia</taxon>
        <taxon>Bacteroidales</taxon>
        <taxon>Dysgonomonadaceae</taxon>
        <taxon>Dysgonomonas</taxon>
    </lineage>
</organism>
<proteinExistence type="predicted"/>
<keyword evidence="1" id="KW-0812">Transmembrane</keyword>
<evidence type="ECO:0000313" key="2">
    <source>
        <dbReference type="EMBL" id="MBB4035347.1"/>
    </source>
</evidence>
<reference evidence="2 3" key="1">
    <citation type="submission" date="2020-08" db="EMBL/GenBank/DDBJ databases">
        <title>Genomic Encyclopedia of Type Strains, Phase IV (KMG-IV): sequencing the most valuable type-strain genomes for metagenomic binning, comparative biology and taxonomic classification.</title>
        <authorList>
            <person name="Goeker M."/>
        </authorList>
    </citation>
    <scope>NUCLEOTIDE SEQUENCE [LARGE SCALE GENOMIC DNA]</scope>
    <source>
        <strain evidence="2 3">DSM 104969</strain>
    </source>
</reference>
<protein>
    <recommendedName>
        <fullName evidence="4">ABC-2 family transporter protein</fullName>
    </recommendedName>
</protein>
<feature type="transmembrane region" description="Helical" evidence="1">
    <location>
        <begin position="144"/>
        <end position="163"/>
    </location>
</feature>
<dbReference type="Proteomes" id="UP000555103">
    <property type="component" value="Unassembled WGS sequence"/>
</dbReference>
<feature type="transmembrane region" description="Helical" evidence="1">
    <location>
        <begin position="62"/>
        <end position="80"/>
    </location>
</feature>
<gene>
    <name evidence="2" type="ORF">GGR21_001236</name>
</gene>
<evidence type="ECO:0000256" key="1">
    <source>
        <dbReference type="SAM" id="Phobius"/>
    </source>
</evidence>
<feature type="transmembrane region" description="Helical" evidence="1">
    <location>
        <begin position="16"/>
        <end position="33"/>
    </location>
</feature>
<sequence length="223" mass="25594">MLQALFYKEWCKTKRVILLLFLVFIGVLGYTFINIDQMFRISGAINTWSNIIMKDMSILPQIMTWVPVLAALLLSFAQFIPEMTDKRLKLTLHLPMPENKIMTTMLLYGICTLLTLYILSYIILVIGASIYFPSEIVAGMLWQSIPWFLAGILSYILATWVTLEPTWRQRISNAFIAICFLSFFFITAKSGAYSTFIPYLILVVIISISFPFYSTARFKDGAQ</sequence>
<accession>A0A840CH68</accession>
<name>A0A840CH68_9BACT</name>
<evidence type="ECO:0008006" key="4">
    <source>
        <dbReference type="Google" id="ProtNLM"/>
    </source>
</evidence>
<evidence type="ECO:0000313" key="3">
    <source>
        <dbReference type="Proteomes" id="UP000555103"/>
    </source>
</evidence>
<dbReference type="EMBL" id="JACIEP010000003">
    <property type="protein sequence ID" value="MBB4035347.1"/>
    <property type="molecule type" value="Genomic_DNA"/>
</dbReference>
<dbReference type="RefSeq" id="WP_183306275.1">
    <property type="nucleotide sequence ID" value="NZ_JACIEP010000003.1"/>
</dbReference>
<feature type="transmembrane region" description="Helical" evidence="1">
    <location>
        <begin position="170"/>
        <end position="190"/>
    </location>
</feature>
<keyword evidence="1" id="KW-1133">Transmembrane helix</keyword>
<keyword evidence="3" id="KW-1185">Reference proteome</keyword>